<sequence>MASPAQYKEILEILLNGFVLDGSDMEEVEEKEIVLAKKEYTVDVSMPDINNGVYRSDEFRMYTFKVKPCSRAYTHDWTECHFVQPGENARRRNLKKFNYSCVPCPKFRKGICVSTHTGFLSRGLGVECLK</sequence>
<feature type="domain" description="AtC3H23-like CCCH zinc finger" evidence="5">
    <location>
        <begin position="58"/>
        <end position="91"/>
    </location>
</feature>
<evidence type="ECO:0000259" key="5">
    <source>
        <dbReference type="Pfam" id="PF25512"/>
    </source>
</evidence>
<keyword evidence="4" id="KW-0238">DNA-binding</keyword>
<keyword evidence="3" id="KW-0862">Zinc</keyword>
<dbReference type="Pfam" id="PF25512">
    <property type="entry name" value="zf-CCCH_AtC3H23"/>
    <property type="match status" value="1"/>
</dbReference>
<evidence type="ECO:0000313" key="6">
    <source>
        <dbReference type="EMBL" id="GJT82730.1"/>
    </source>
</evidence>
<keyword evidence="1" id="KW-0479">Metal-binding</keyword>
<dbReference type="InterPro" id="IPR045234">
    <property type="entry name" value="Unkempt-like"/>
</dbReference>
<gene>
    <name evidence="6" type="ORF">Tco_1057072</name>
</gene>
<accession>A0ABQ5H4D3</accession>
<keyword evidence="2" id="KW-0863">Zinc-finger</keyword>
<evidence type="ECO:0000256" key="1">
    <source>
        <dbReference type="ARBA" id="ARBA00022723"/>
    </source>
</evidence>
<keyword evidence="7" id="KW-1185">Reference proteome</keyword>
<dbReference type="PANTHER" id="PTHR14493">
    <property type="entry name" value="UNKEMPT FAMILY MEMBER"/>
    <property type="match status" value="1"/>
</dbReference>
<dbReference type="EMBL" id="BQNB010019195">
    <property type="protein sequence ID" value="GJT82730.1"/>
    <property type="molecule type" value="Genomic_DNA"/>
</dbReference>
<evidence type="ECO:0000256" key="4">
    <source>
        <dbReference type="ARBA" id="ARBA00023125"/>
    </source>
</evidence>
<proteinExistence type="predicted"/>
<evidence type="ECO:0000256" key="2">
    <source>
        <dbReference type="ARBA" id="ARBA00022771"/>
    </source>
</evidence>
<dbReference type="Proteomes" id="UP001151760">
    <property type="component" value="Unassembled WGS sequence"/>
</dbReference>
<reference evidence="6" key="1">
    <citation type="journal article" date="2022" name="Int. J. Mol. Sci.">
        <title>Draft Genome of Tanacetum Coccineum: Genomic Comparison of Closely Related Tanacetum-Family Plants.</title>
        <authorList>
            <person name="Yamashiro T."/>
            <person name="Shiraishi A."/>
            <person name="Nakayama K."/>
            <person name="Satake H."/>
        </authorList>
    </citation>
    <scope>NUCLEOTIDE SEQUENCE</scope>
</reference>
<dbReference type="InterPro" id="IPR057444">
    <property type="entry name" value="Znf-CCCH_AtC3H23-like"/>
</dbReference>
<protein>
    <recommendedName>
        <fullName evidence="5">AtC3H23-like CCCH zinc finger domain-containing protein</fullName>
    </recommendedName>
</protein>
<dbReference type="PANTHER" id="PTHR14493:SF86">
    <property type="entry name" value="ZINC FINGER CCCH DOMAIN-CONTAINING PROTEIN 47"/>
    <property type="match status" value="1"/>
</dbReference>
<evidence type="ECO:0000313" key="7">
    <source>
        <dbReference type="Proteomes" id="UP001151760"/>
    </source>
</evidence>
<organism evidence="6 7">
    <name type="scientific">Tanacetum coccineum</name>
    <dbReference type="NCBI Taxonomy" id="301880"/>
    <lineage>
        <taxon>Eukaryota</taxon>
        <taxon>Viridiplantae</taxon>
        <taxon>Streptophyta</taxon>
        <taxon>Embryophyta</taxon>
        <taxon>Tracheophyta</taxon>
        <taxon>Spermatophyta</taxon>
        <taxon>Magnoliopsida</taxon>
        <taxon>eudicotyledons</taxon>
        <taxon>Gunneridae</taxon>
        <taxon>Pentapetalae</taxon>
        <taxon>asterids</taxon>
        <taxon>campanulids</taxon>
        <taxon>Asterales</taxon>
        <taxon>Asteraceae</taxon>
        <taxon>Asteroideae</taxon>
        <taxon>Anthemideae</taxon>
        <taxon>Anthemidinae</taxon>
        <taxon>Tanacetum</taxon>
    </lineage>
</organism>
<reference evidence="6" key="2">
    <citation type="submission" date="2022-01" db="EMBL/GenBank/DDBJ databases">
        <authorList>
            <person name="Yamashiro T."/>
            <person name="Shiraishi A."/>
            <person name="Satake H."/>
            <person name="Nakayama K."/>
        </authorList>
    </citation>
    <scope>NUCLEOTIDE SEQUENCE</scope>
</reference>
<name>A0ABQ5H4D3_9ASTR</name>
<comment type="caution">
    <text evidence="6">The sequence shown here is derived from an EMBL/GenBank/DDBJ whole genome shotgun (WGS) entry which is preliminary data.</text>
</comment>
<evidence type="ECO:0000256" key="3">
    <source>
        <dbReference type="ARBA" id="ARBA00022833"/>
    </source>
</evidence>